<proteinExistence type="inferred from homology"/>
<protein>
    <submittedName>
        <fullName evidence="4">ClpP/crotonase-like domain-containing protein</fullName>
    </submittedName>
</protein>
<dbReference type="NCBIfam" id="NF006108">
    <property type="entry name" value="PRK08259.1"/>
    <property type="match status" value="1"/>
</dbReference>
<gene>
    <name evidence="4" type="ORF">BDY17DRAFT_84630</name>
</gene>
<dbReference type="OrthoDB" id="2018133at2759"/>
<feature type="region of interest" description="Disordered" evidence="3">
    <location>
        <begin position="79"/>
        <end position="101"/>
    </location>
</feature>
<evidence type="ECO:0000256" key="1">
    <source>
        <dbReference type="ARBA" id="ARBA00005254"/>
    </source>
</evidence>
<reference evidence="4" key="1">
    <citation type="journal article" date="2020" name="Stud. Mycol.">
        <title>101 Dothideomycetes genomes: a test case for predicting lifestyles and emergence of pathogens.</title>
        <authorList>
            <person name="Haridas S."/>
            <person name="Albert R."/>
            <person name="Binder M."/>
            <person name="Bloem J."/>
            <person name="Labutti K."/>
            <person name="Salamov A."/>
            <person name="Andreopoulos B."/>
            <person name="Baker S."/>
            <person name="Barry K."/>
            <person name="Bills G."/>
            <person name="Bluhm B."/>
            <person name="Cannon C."/>
            <person name="Castanera R."/>
            <person name="Culley D."/>
            <person name="Daum C."/>
            <person name="Ezra D."/>
            <person name="Gonzalez J."/>
            <person name="Henrissat B."/>
            <person name="Kuo A."/>
            <person name="Liang C."/>
            <person name="Lipzen A."/>
            <person name="Lutzoni F."/>
            <person name="Magnuson J."/>
            <person name="Mondo S."/>
            <person name="Nolan M."/>
            <person name="Ohm R."/>
            <person name="Pangilinan J."/>
            <person name="Park H.-J."/>
            <person name="Ramirez L."/>
            <person name="Alfaro M."/>
            <person name="Sun H."/>
            <person name="Tritt A."/>
            <person name="Yoshinaga Y."/>
            <person name="Zwiers L.-H."/>
            <person name="Turgeon B."/>
            <person name="Goodwin S."/>
            <person name="Spatafora J."/>
            <person name="Crous P."/>
            <person name="Grigoriev I."/>
        </authorList>
    </citation>
    <scope>NUCLEOTIDE SEQUENCE</scope>
    <source>
        <strain evidence="4">CBS 113389</strain>
    </source>
</reference>
<organism evidence="4 5">
    <name type="scientific">Neohortaea acidophila</name>
    <dbReference type="NCBI Taxonomy" id="245834"/>
    <lineage>
        <taxon>Eukaryota</taxon>
        <taxon>Fungi</taxon>
        <taxon>Dikarya</taxon>
        <taxon>Ascomycota</taxon>
        <taxon>Pezizomycotina</taxon>
        <taxon>Dothideomycetes</taxon>
        <taxon>Dothideomycetidae</taxon>
        <taxon>Mycosphaerellales</taxon>
        <taxon>Teratosphaeriaceae</taxon>
        <taxon>Neohortaea</taxon>
    </lineage>
</organism>
<dbReference type="PANTHER" id="PTHR43802:SF1">
    <property type="entry name" value="IP11341P-RELATED"/>
    <property type="match status" value="1"/>
</dbReference>
<accession>A0A6A6Q503</accession>
<evidence type="ECO:0000256" key="3">
    <source>
        <dbReference type="SAM" id="MobiDB-lite"/>
    </source>
</evidence>
<dbReference type="SUPFAM" id="SSF52096">
    <property type="entry name" value="ClpP/crotonase"/>
    <property type="match status" value="1"/>
</dbReference>
<dbReference type="GeneID" id="54479765"/>
<dbReference type="Proteomes" id="UP000799767">
    <property type="component" value="Unassembled WGS sequence"/>
</dbReference>
<keyword evidence="2" id="KW-0843">Virulence</keyword>
<sequence length="275" mass="29254">MAARDPEPEAVQVSHPVPGITVIAINRAHRHNAVNTATALKLYQAFIDFENDPAARVAIFHGQNGTFCAGYDLHTVSESPTLSAPIPNTDPNDASRTPGPMGPSRLQIKKPVISAVAGWAVAGGTELSLIGDIRVVEEDAHFGIFCRRWGVPLLDGGTVRLRAIVGLGRALDMILTGRPIGAQEALAMGLANRVVPKGKAVHAALEIAQQLLKFPYECMKADRDSCYNATYNARSLEEALKFEFVGGLDCLRREGVAGAGRFSGGAGRSGDFSKL</sequence>
<evidence type="ECO:0000256" key="2">
    <source>
        <dbReference type="ARBA" id="ARBA00023026"/>
    </source>
</evidence>
<dbReference type="Gene3D" id="1.10.287.2460">
    <property type="match status" value="1"/>
</dbReference>
<dbReference type="EMBL" id="MU001632">
    <property type="protein sequence ID" value="KAF2486723.1"/>
    <property type="molecule type" value="Genomic_DNA"/>
</dbReference>
<comment type="similarity">
    <text evidence="1">Belongs to the enoyl-CoA hydratase/isomerase family.</text>
</comment>
<dbReference type="AlphaFoldDB" id="A0A6A6Q503"/>
<dbReference type="Gene3D" id="3.90.226.10">
    <property type="entry name" value="2-enoyl-CoA Hydratase, Chain A, domain 1"/>
    <property type="match status" value="1"/>
</dbReference>
<name>A0A6A6Q503_9PEZI</name>
<dbReference type="PANTHER" id="PTHR43802">
    <property type="entry name" value="ENOYL-COA HYDRATASE"/>
    <property type="match status" value="1"/>
</dbReference>
<dbReference type="RefSeq" id="XP_033593292.1">
    <property type="nucleotide sequence ID" value="XM_033738764.1"/>
</dbReference>
<keyword evidence="5" id="KW-1185">Reference proteome</keyword>
<dbReference type="CDD" id="cd06558">
    <property type="entry name" value="crotonase-like"/>
    <property type="match status" value="1"/>
</dbReference>
<evidence type="ECO:0000313" key="4">
    <source>
        <dbReference type="EMBL" id="KAF2486723.1"/>
    </source>
</evidence>
<dbReference type="Pfam" id="PF00378">
    <property type="entry name" value="ECH_1"/>
    <property type="match status" value="1"/>
</dbReference>
<dbReference type="InterPro" id="IPR029045">
    <property type="entry name" value="ClpP/crotonase-like_dom_sf"/>
</dbReference>
<evidence type="ECO:0000313" key="5">
    <source>
        <dbReference type="Proteomes" id="UP000799767"/>
    </source>
</evidence>
<dbReference type="InterPro" id="IPR001753">
    <property type="entry name" value="Enoyl-CoA_hydra/iso"/>
</dbReference>